<dbReference type="Proteomes" id="UP000076842">
    <property type="component" value="Unassembled WGS sequence"/>
</dbReference>
<proteinExistence type="predicted"/>
<gene>
    <name evidence="1" type="ORF">CALCODRAFT_512836</name>
</gene>
<protein>
    <submittedName>
        <fullName evidence="1">Uncharacterized protein</fullName>
    </submittedName>
</protein>
<reference evidence="1 2" key="1">
    <citation type="journal article" date="2016" name="Mol. Biol. Evol.">
        <title>Comparative Genomics of Early-Diverging Mushroom-Forming Fungi Provides Insights into the Origins of Lignocellulose Decay Capabilities.</title>
        <authorList>
            <person name="Nagy L.G."/>
            <person name="Riley R."/>
            <person name="Tritt A."/>
            <person name="Adam C."/>
            <person name="Daum C."/>
            <person name="Floudas D."/>
            <person name="Sun H."/>
            <person name="Yadav J.S."/>
            <person name="Pangilinan J."/>
            <person name="Larsson K.H."/>
            <person name="Matsuura K."/>
            <person name="Barry K."/>
            <person name="Labutti K."/>
            <person name="Kuo R."/>
            <person name="Ohm R.A."/>
            <person name="Bhattacharya S.S."/>
            <person name="Shirouzu T."/>
            <person name="Yoshinaga Y."/>
            <person name="Martin F.M."/>
            <person name="Grigoriev I.V."/>
            <person name="Hibbett D.S."/>
        </authorList>
    </citation>
    <scope>NUCLEOTIDE SEQUENCE [LARGE SCALE GENOMIC DNA]</scope>
    <source>
        <strain evidence="1 2">HHB12733</strain>
    </source>
</reference>
<evidence type="ECO:0000313" key="1">
    <source>
        <dbReference type="EMBL" id="KZT51221.1"/>
    </source>
</evidence>
<name>A0A165CQX4_9BASI</name>
<evidence type="ECO:0000313" key="2">
    <source>
        <dbReference type="Proteomes" id="UP000076842"/>
    </source>
</evidence>
<dbReference type="AlphaFoldDB" id="A0A165CQX4"/>
<sequence length="191" mass="21777">MKKLLTWLKEARYNLADKDDLRELKWGTIGNVNGMLLHDGDNLAQLMLLARILDNRFNLTPHGGWRPDNTFSKDLSKQKVTAIFVKTGKVPFNAYYDEAKRNIKELQEQAAHPGTNIVSVVRDDGIRISWPLFEQVEQLAGPVNIRNKLALIKTSHVPLQLLAYNINGTLISPTYWREELQGAVMKLKLVM</sequence>
<dbReference type="OrthoDB" id="3403974at2759"/>
<dbReference type="InParanoid" id="A0A165CQX4"/>
<organism evidence="1 2">
    <name type="scientific">Calocera cornea HHB12733</name>
    <dbReference type="NCBI Taxonomy" id="1353952"/>
    <lineage>
        <taxon>Eukaryota</taxon>
        <taxon>Fungi</taxon>
        <taxon>Dikarya</taxon>
        <taxon>Basidiomycota</taxon>
        <taxon>Agaricomycotina</taxon>
        <taxon>Dacrymycetes</taxon>
        <taxon>Dacrymycetales</taxon>
        <taxon>Dacrymycetaceae</taxon>
        <taxon>Calocera</taxon>
    </lineage>
</organism>
<accession>A0A165CQX4</accession>
<dbReference type="EMBL" id="KV424119">
    <property type="protein sequence ID" value="KZT51221.1"/>
    <property type="molecule type" value="Genomic_DNA"/>
</dbReference>
<keyword evidence="2" id="KW-1185">Reference proteome</keyword>